<accession>A0AAW4YVZ7</accession>
<evidence type="ECO:0008006" key="5">
    <source>
        <dbReference type="Google" id="ProtNLM"/>
    </source>
</evidence>
<name>A0AAW4YVZ7_9GAMM</name>
<sequence length="225" mass="23231">MPYFETVATRHTTRRVLGAKAALLALGAMTLLPPAQAYAQEGEVRHQVFTTTYSAASSISGNALSGVTGAVNVNIASGDRNLQSNSGAIAIGSNVLANNIVVQQITGDSALEPDRASVRIGDNALSQSAGWISVNQAAGARNVQSNTMSVALGVRGSSLTSENLSQVLSGGSGQEQGSDESRSSRRDVEVEASAFRGTTGVVQVNQSAGRGNATSNSFRFRMGRN</sequence>
<evidence type="ECO:0000256" key="2">
    <source>
        <dbReference type="SAM" id="SignalP"/>
    </source>
</evidence>
<evidence type="ECO:0000313" key="4">
    <source>
        <dbReference type="Proteomes" id="UP001320178"/>
    </source>
</evidence>
<feature type="compositionally biased region" description="Polar residues" evidence="1">
    <location>
        <begin position="200"/>
        <end position="218"/>
    </location>
</feature>
<evidence type="ECO:0000256" key="1">
    <source>
        <dbReference type="SAM" id="MobiDB-lite"/>
    </source>
</evidence>
<feature type="region of interest" description="Disordered" evidence="1">
    <location>
        <begin position="163"/>
        <end position="225"/>
    </location>
</feature>
<keyword evidence="2" id="KW-0732">Signal</keyword>
<organism evidence="3 4">
    <name type="scientific">Billgrantia desiderata</name>
    <dbReference type="NCBI Taxonomy" id="52021"/>
    <lineage>
        <taxon>Bacteria</taxon>
        <taxon>Pseudomonadati</taxon>
        <taxon>Pseudomonadota</taxon>
        <taxon>Gammaproteobacteria</taxon>
        <taxon>Oceanospirillales</taxon>
        <taxon>Halomonadaceae</taxon>
        <taxon>Billgrantia</taxon>
    </lineage>
</organism>
<dbReference type="RefSeq" id="WP_234239946.1">
    <property type="nucleotide sequence ID" value="NZ_JABFTS010000006.1"/>
</dbReference>
<evidence type="ECO:0000313" key="3">
    <source>
        <dbReference type="EMBL" id="MCE8052618.1"/>
    </source>
</evidence>
<dbReference type="EMBL" id="JABFTS010000006">
    <property type="protein sequence ID" value="MCE8052618.1"/>
    <property type="molecule type" value="Genomic_DNA"/>
</dbReference>
<dbReference type="AlphaFoldDB" id="A0AAW4YVZ7"/>
<feature type="chain" id="PRO_5043991830" description="Adhesin" evidence="2">
    <location>
        <begin position="40"/>
        <end position="225"/>
    </location>
</feature>
<proteinExistence type="predicted"/>
<reference evidence="3" key="2">
    <citation type="journal article" date="2021" name="Front. Microbiol.">
        <title>Aerobic Denitrification and Heterotrophic Sulfur Oxidation in the Genus Halomonas Revealed by Six Novel Species Characterizations and Genome-Based Analysis.</title>
        <authorList>
            <person name="Wang L."/>
            <person name="Shao Z."/>
        </authorList>
    </citation>
    <scope>NUCLEOTIDE SEQUENCE</scope>
    <source>
        <strain evidence="3">MCCC 1A05776</strain>
    </source>
</reference>
<feature type="signal peptide" evidence="2">
    <location>
        <begin position="1"/>
        <end position="39"/>
    </location>
</feature>
<reference evidence="3" key="1">
    <citation type="submission" date="2020-05" db="EMBL/GenBank/DDBJ databases">
        <authorList>
            <person name="Wang L."/>
            <person name="Shao Z."/>
        </authorList>
    </citation>
    <scope>NUCLEOTIDE SEQUENCE</scope>
    <source>
        <strain evidence="3">MCCC 1A05776</strain>
    </source>
</reference>
<gene>
    <name evidence="3" type="ORF">HOP61_15075</name>
</gene>
<dbReference type="Proteomes" id="UP001320178">
    <property type="component" value="Unassembled WGS sequence"/>
</dbReference>
<protein>
    <recommendedName>
        <fullName evidence="5">Adhesin</fullName>
    </recommendedName>
</protein>
<comment type="caution">
    <text evidence="3">The sequence shown here is derived from an EMBL/GenBank/DDBJ whole genome shotgun (WGS) entry which is preliminary data.</text>
</comment>
<feature type="compositionally biased region" description="Basic and acidic residues" evidence="1">
    <location>
        <begin position="179"/>
        <end position="189"/>
    </location>
</feature>